<sequence>MTTKPAVYAGLIACATLILIKGADGNMLEGALIGVIALLGTVIYARTVGRRLD</sequence>
<gene>
    <name evidence="2" type="ORF">SAMN04488059_13531</name>
</gene>
<evidence type="ECO:0000313" key="3">
    <source>
        <dbReference type="Proteomes" id="UP000182258"/>
    </source>
</evidence>
<dbReference type="AlphaFoldDB" id="A0A1I1RAX6"/>
<reference evidence="2 3" key="1">
    <citation type="submission" date="2016-10" db="EMBL/GenBank/DDBJ databases">
        <authorList>
            <person name="de Groot N.N."/>
        </authorList>
    </citation>
    <scope>NUCLEOTIDE SEQUENCE [LARGE SCALE GENOMIC DNA]</scope>
    <source>
        <strain evidence="2 3">CGMCC 1.10210</strain>
    </source>
</reference>
<feature type="transmembrane region" description="Helical" evidence="1">
    <location>
        <begin position="32"/>
        <end position="49"/>
    </location>
</feature>
<organism evidence="2 3">
    <name type="scientific">Devosia psychrophila</name>
    <dbReference type="NCBI Taxonomy" id="728005"/>
    <lineage>
        <taxon>Bacteria</taxon>
        <taxon>Pseudomonadati</taxon>
        <taxon>Pseudomonadota</taxon>
        <taxon>Alphaproteobacteria</taxon>
        <taxon>Hyphomicrobiales</taxon>
        <taxon>Devosiaceae</taxon>
        <taxon>Devosia</taxon>
    </lineage>
</organism>
<dbReference type="RefSeq" id="WP_158409512.1">
    <property type="nucleotide sequence ID" value="NZ_FOMB01000035.1"/>
</dbReference>
<keyword evidence="1" id="KW-0812">Transmembrane</keyword>
<dbReference type="Proteomes" id="UP000182258">
    <property type="component" value="Unassembled WGS sequence"/>
</dbReference>
<accession>A0A1I1RAX6</accession>
<evidence type="ECO:0000256" key="1">
    <source>
        <dbReference type="SAM" id="Phobius"/>
    </source>
</evidence>
<keyword evidence="1" id="KW-0472">Membrane</keyword>
<dbReference type="EMBL" id="FOMB01000035">
    <property type="protein sequence ID" value="SFD27550.1"/>
    <property type="molecule type" value="Genomic_DNA"/>
</dbReference>
<evidence type="ECO:0000313" key="2">
    <source>
        <dbReference type="EMBL" id="SFD27550.1"/>
    </source>
</evidence>
<keyword evidence="1" id="KW-1133">Transmembrane helix</keyword>
<name>A0A1I1RAX6_9HYPH</name>
<protein>
    <submittedName>
        <fullName evidence="2">Uncharacterized protein</fullName>
    </submittedName>
</protein>
<proteinExistence type="predicted"/>